<evidence type="ECO:0000256" key="1">
    <source>
        <dbReference type="SAM" id="MobiDB-lite"/>
    </source>
</evidence>
<proteinExistence type="predicted"/>
<dbReference type="AlphaFoldDB" id="A0A315WBA6"/>
<organism evidence="2 3">
    <name type="scientific">Gambusia affinis</name>
    <name type="common">Western mosquitofish</name>
    <name type="synonym">Heterandria affinis</name>
    <dbReference type="NCBI Taxonomy" id="33528"/>
    <lineage>
        <taxon>Eukaryota</taxon>
        <taxon>Metazoa</taxon>
        <taxon>Chordata</taxon>
        <taxon>Craniata</taxon>
        <taxon>Vertebrata</taxon>
        <taxon>Euteleostomi</taxon>
        <taxon>Actinopterygii</taxon>
        <taxon>Neopterygii</taxon>
        <taxon>Teleostei</taxon>
        <taxon>Neoteleostei</taxon>
        <taxon>Acanthomorphata</taxon>
        <taxon>Ovalentaria</taxon>
        <taxon>Atherinomorphae</taxon>
        <taxon>Cyprinodontiformes</taxon>
        <taxon>Poeciliidae</taxon>
        <taxon>Poeciliinae</taxon>
        <taxon>Gambusia</taxon>
    </lineage>
</organism>
<feature type="non-terminal residue" evidence="2">
    <location>
        <position position="152"/>
    </location>
</feature>
<evidence type="ECO:0000313" key="3">
    <source>
        <dbReference type="Proteomes" id="UP000250572"/>
    </source>
</evidence>
<reference evidence="2 3" key="1">
    <citation type="journal article" date="2018" name="G3 (Bethesda)">
        <title>A High-Quality Reference Genome for the Invasive Mosquitofish Gambusia affinis Using a Chicago Library.</title>
        <authorList>
            <person name="Hoffberg S.L."/>
            <person name="Troendle N.J."/>
            <person name="Glenn T.C."/>
            <person name="Mahmud O."/>
            <person name="Louha S."/>
            <person name="Chalopin D."/>
            <person name="Bennetzen J.L."/>
            <person name="Mauricio R."/>
        </authorList>
    </citation>
    <scope>NUCLEOTIDE SEQUENCE [LARGE SCALE GENOMIC DNA]</scope>
    <source>
        <strain evidence="2">NE01/NJP1002.9</strain>
        <tissue evidence="2">Muscle</tissue>
    </source>
</reference>
<dbReference type="EMBL" id="NHOQ01000085">
    <property type="protein sequence ID" value="PWA33140.1"/>
    <property type="molecule type" value="Genomic_DNA"/>
</dbReference>
<sequence>MLGIHPKTTMKRFVNIKDKPVLCAPGCWQHDIMLLKLERRESQTPVLEGGSPATFRYASAAPHLNRVIKALENWSTQGGDCTAICFALSRGVLAERDWIPGANKICPQCRCGCCPSRTGYTSSSSGVISHRSTQGAEEKQLAREGGSVLPPT</sequence>
<evidence type="ECO:0000313" key="2">
    <source>
        <dbReference type="EMBL" id="PWA33140.1"/>
    </source>
</evidence>
<gene>
    <name evidence="2" type="ORF">CCH79_00018722</name>
</gene>
<comment type="caution">
    <text evidence="2">The sequence shown here is derived from an EMBL/GenBank/DDBJ whole genome shotgun (WGS) entry which is preliminary data.</text>
</comment>
<name>A0A315WBA6_GAMAF</name>
<accession>A0A315WBA6</accession>
<keyword evidence="3" id="KW-1185">Reference proteome</keyword>
<feature type="region of interest" description="Disordered" evidence="1">
    <location>
        <begin position="119"/>
        <end position="152"/>
    </location>
</feature>
<dbReference type="Proteomes" id="UP000250572">
    <property type="component" value="Unassembled WGS sequence"/>
</dbReference>
<protein>
    <submittedName>
        <fullName evidence="2">Uncharacterized protein</fullName>
    </submittedName>
</protein>
<feature type="compositionally biased region" description="Polar residues" evidence="1">
    <location>
        <begin position="119"/>
        <end position="135"/>
    </location>
</feature>